<protein>
    <submittedName>
        <fullName evidence="1">Sulfurtransferase complex subunit TusB</fullName>
    </submittedName>
</protein>
<evidence type="ECO:0000313" key="1">
    <source>
        <dbReference type="EMBL" id="MFC3154970.1"/>
    </source>
</evidence>
<evidence type="ECO:0000313" key="2">
    <source>
        <dbReference type="Proteomes" id="UP001595548"/>
    </source>
</evidence>
<keyword evidence="2" id="KW-1185">Reference proteome</keyword>
<sequence length="102" mass="10862">MGTLHTVNKSPFTDQALKSCLSLCAPGDSLLLIEDGTYGALTAAPTAKLLDDATKRGIKLYALASDLAARGLDSQLAAGIVLTDYQGFVRLSCEHETIQSWY</sequence>
<dbReference type="PANTHER" id="PTHR37526:SF1">
    <property type="entry name" value="PROTEIN TUSB"/>
    <property type="match status" value="1"/>
</dbReference>
<proteinExistence type="predicted"/>
<accession>A0ABV7HS99</accession>
<gene>
    <name evidence="1" type="primary">tusB</name>
    <name evidence="1" type="ORF">ACFOEB_07125</name>
</gene>
<name>A0ABV7HS99_9GAMM</name>
<dbReference type="EMBL" id="JBHRTL010000006">
    <property type="protein sequence ID" value="MFC3154970.1"/>
    <property type="molecule type" value="Genomic_DNA"/>
</dbReference>
<dbReference type="SUPFAM" id="SSF75169">
    <property type="entry name" value="DsrEFH-like"/>
    <property type="match status" value="1"/>
</dbReference>
<dbReference type="PANTHER" id="PTHR37526">
    <property type="entry name" value="PROTEIN TUSB"/>
    <property type="match status" value="1"/>
</dbReference>
<dbReference type="InterPro" id="IPR007215">
    <property type="entry name" value="Sulphur_relay_TusB/DsrH"/>
</dbReference>
<dbReference type="Gene3D" id="3.40.1260.10">
    <property type="entry name" value="DsrEFH-like"/>
    <property type="match status" value="1"/>
</dbReference>
<organism evidence="1 2">
    <name type="scientific">Gilvimarinus japonicus</name>
    <dbReference type="NCBI Taxonomy" id="1796469"/>
    <lineage>
        <taxon>Bacteria</taxon>
        <taxon>Pseudomonadati</taxon>
        <taxon>Pseudomonadota</taxon>
        <taxon>Gammaproteobacteria</taxon>
        <taxon>Cellvibrionales</taxon>
        <taxon>Cellvibrionaceae</taxon>
        <taxon>Gilvimarinus</taxon>
    </lineage>
</organism>
<dbReference type="NCBIfam" id="TIGR03011">
    <property type="entry name" value="sulf_tusB_dsrH"/>
    <property type="match status" value="1"/>
</dbReference>
<dbReference type="Proteomes" id="UP001595548">
    <property type="component" value="Unassembled WGS sequence"/>
</dbReference>
<reference evidence="2" key="1">
    <citation type="journal article" date="2019" name="Int. J. Syst. Evol. Microbiol.">
        <title>The Global Catalogue of Microorganisms (GCM) 10K type strain sequencing project: providing services to taxonomists for standard genome sequencing and annotation.</title>
        <authorList>
            <consortium name="The Broad Institute Genomics Platform"/>
            <consortium name="The Broad Institute Genome Sequencing Center for Infectious Disease"/>
            <person name="Wu L."/>
            <person name="Ma J."/>
        </authorList>
    </citation>
    <scope>NUCLEOTIDE SEQUENCE [LARGE SCALE GENOMIC DNA]</scope>
    <source>
        <strain evidence="2">KCTC 52141</strain>
    </source>
</reference>
<comment type="caution">
    <text evidence="1">The sequence shown here is derived from an EMBL/GenBank/DDBJ whole genome shotgun (WGS) entry which is preliminary data.</text>
</comment>
<dbReference type="InterPro" id="IPR027396">
    <property type="entry name" value="DsrEFH-like"/>
</dbReference>
<dbReference type="Pfam" id="PF04077">
    <property type="entry name" value="DsrH"/>
    <property type="match status" value="1"/>
</dbReference>
<dbReference type="RefSeq" id="WP_382415468.1">
    <property type="nucleotide sequence ID" value="NZ_AP031500.1"/>
</dbReference>